<reference evidence="7 8" key="1">
    <citation type="journal article" date="2021" name="BMC Biol.">
        <title>Horizontally acquired antibacterial genes associated with adaptive radiation of ladybird beetles.</title>
        <authorList>
            <person name="Li H.S."/>
            <person name="Tang X.F."/>
            <person name="Huang Y.H."/>
            <person name="Xu Z.Y."/>
            <person name="Chen M.L."/>
            <person name="Du X.Y."/>
            <person name="Qiu B.Y."/>
            <person name="Chen P.T."/>
            <person name="Zhang W."/>
            <person name="Slipinski A."/>
            <person name="Escalona H.E."/>
            <person name="Waterhouse R.M."/>
            <person name="Zwick A."/>
            <person name="Pang H."/>
        </authorList>
    </citation>
    <scope>NUCLEOTIDE SEQUENCE [LARGE SCALE GENOMIC DNA]</scope>
    <source>
        <strain evidence="7">SYSU2018</strain>
    </source>
</reference>
<dbReference type="InterPro" id="IPR055217">
    <property type="entry name" value="TPR_EMC2"/>
</dbReference>
<organism evidence="7 8">
    <name type="scientific">Cryptolaemus montrouzieri</name>
    <dbReference type="NCBI Taxonomy" id="559131"/>
    <lineage>
        <taxon>Eukaryota</taxon>
        <taxon>Metazoa</taxon>
        <taxon>Ecdysozoa</taxon>
        <taxon>Arthropoda</taxon>
        <taxon>Hexapoda</taxon>
        <taxon>Insecta</taxon>
        <taxon>Pterygota</taxon>
        <taxon>Neoptera</taxon>
        <taxon>Endopterygota</taxon>
        <taxon>Coleoptera</taxon>
        <taxon>Polyphaga</taxon>
        <taxon>Cucujiformia</taxon>
        <taxon>Coccinelloidea</taxon>
        <taxon>Coccinellidae</taxon>
        <taxon>Scymninae</taxon>
        <taxon>Scymnini</taxon>
        <taxon>Cryptolaemus</taxon>
    </lineage>
</organism>
<gene>
    <name evidence="7" type="ORF">HHI36_017020</name>
</gene>
<dbReference type="GO" id="GO:0072546">
    <property type="term" value="C:EMC complex"/>
    <property type="evidence" value="ECO:0007669"/>
    <property type="project" value="UniProtKB-UniRule"/>
</dbReference>
<keyword evidence="2" id="KW-0677">Repeat</keyword>
<name>A0ABD2NL92_9CUCU</name>
<dbReference type="SMART" id="SM00028">
    <property type="entry name" value="TPR"/>
    <property type="match status" value="3"/>
</dbReference>
<dbReference type="PANTHER" id="PTHR12760">
    <property type="entry name" value="TETRATRICOPEPTIDE REPEAT PROTEIN"/>
    <property type="match status" value="1"/>
</dbReference>
<dbReference type="InterPro" id="IPR019734">
    <property type="entry name" value="TPR_rpt"/>
</dbReference>
<evidence type="ECO:0000256" key="5">
    <source>
        <dbReference type="RuleBase" id="RU367091"/>
    </source>
</evidence>
<proteinExistence type="inferred from homology"/>
<evidence type="ECO:0000256" key="2">
    <source>
        <dbReference type="ARBA" id="ARBA00022737"/>
    </source>
</evidence>
<dbReference type="SUPFAM" id="SSF48452">
    <property type="entry name" value="TPR-like"/>
    <property type="match status" value="1"/>
</dbReference>
<dbReference type="Pfam" id="PF22890">
    <property type="entry name" value="TPR_EMC2"/>
    <property type="match status" value="1"/>
</dbReference>
<dbReference type="InterPro" id="IPR011990">
    <property type="entry name" value="TPR-like_helical_dom_sf"/>
</dbReference>
<comment type="function">
    <text evidence="5">Part of the endoplasmic reticulum membrane protein complex (EMC) that enables the energy-independent insertion into endoplasmic reticulum membranes of newly synthesized membrane proteins.</text>
</comment>
<dbReference type="AlphaFoldDB" id="A0ABD2NL92"/>
<comment type="subunit">
    <text evidence="5">Component of the ER membrane protein complex (EMC).</text>
</comment>
<evidence type="ECO:0000313" key="8">
    <source>
        <dbReference type="Proteomes" id="UP001516400"/>
    </source>
</evidence>
<keyword evidence="8" id="KW-1185">Reference proteome</keyword>
<dbReference type="FunFam" id="1.25.40.10:FF:000478">
    <property type="entry name" value="GG16802"/>
    <property type="match status" value="1"/>
</dbReference>
<sequence length="264" mass="30612">MGAVSDDVDTLRLWRENNERKSREILEKWRETLGKNVDKLGNEVHVILEQVCLAALDCFQIDLAHICISRLYKEFPDSLRVKKLEAMCYETNENYEGALKILNEIIKTDPTNSSARKRKVAVFKAQNKIIEAIKELVEYLKIYMADAEAWQELSELYLNEHDYNKASFCMEELILHNPHNHLLHQRLADVRYTQGGFENMELARAYYCQALKLNPTNLRALYGLQMVTSSLAVSSRSTPQKKKDNAHLAQWACGEIKKLYTEKK</sequence>
<keyword evidence="5" id="KW-0256">Endoplasmic reticulum</keyword>
<keyword evidence="5" id="KW-0472">Membrane</keyword>
<evidence type="ECO:0000259" key="6">
    <source>
        <dbReference type="Pfam" id="PF22890"/>
    </source>
</evidence>
<evidence type="ECO:0000256" key="4">
    <source>
        <dbReference type="PROSITE-ProRule" id="PRU00339"/>
    </source>
</evidence>
<dbReference type="Proteomes" id="UP001516400">
    <property type="component" value="Unassembled WGS sequence"/>
</dbReference>
<feature type="repeat" description="TPR" evidence="4">
    <location>
        <begin position="147"/>
        <end position="180"/>
    </location>
</feature>
<keyword evidence="3 4" id="KW-0802">TPR repeat</keyword>
<comment type="similarity">
    <text evidence="1 5">Belongs to the EMC2 family.</text>
</comment>
<comment type="subcellular location">
    <subcellularLocation>
        <location evidence="5">Endoplasmic reticulum membrane</location>
        <topology evidence="5">Peripheral membrane protein</topology>
        <orientation evidence="5">Cytoplasmic side</orientation>
    </subcellularLocation>
</comment>
<dbReference type="Pfam" id="PF13181">
    <property type="entry name" value="TPR_8"/>
    <property type="match status" value="1"/>
</dbReference>
<accession>A0ABD2NL92</accession>
<evidence type="ECO:0000256" key="3">
    <source>
        <dbReference type="ARBA" id="ARBA00022803"/>
    </source>
</evidence>
<dbReference type="EMBL" id="JABFTP020000124">
    <property type="protein sequence ID" value="KAL3279511.1"/>
    <property type="molecule type" value="Genomic_DNA"/>
</dbReference>
<evidence type="ECO:0000256" key="1">
    <source>
        <dbReference type="ARBA" id="ARBA00010361"/>
    </source>
</evidence>
<evidence type="ECO:0000313" key="7">
    <source>
        <dbReference type="EMBL" id="KAL3279511.1"/>
    </source>
</evidence>
<dbReference type="Gene3D" id="1.25.40.10">
    <property type="entry name" value="Tetratricopeptide repeat domain"/>
    <property type="match status" value="1"/>
</dbReference>
<protein>
    <recommendedName>
        <fullName evidence="5">ER membrane protein complex subunit 2</fullName>
    </recommendedName>
</protein>
<feature type="domain" description="EMC2 TPR-like" evidence="6">
    <location>
        <begin position="82"/>
        <end position="190"/>
    </location>
</feature>
<dbReference type="InterPro" id="IPR039856">
    <property type="entry name" value="EMC2-like"/>
</dbReference>
<comment type="caution">
    <text evidence="7">The sequence shown here is derived from an EMBL/GenBank/DDBJ whole genome shotgun (WGS) entry which is preliminary data.</text>
</comment>
<dbReference type="PROSITE" id="PS50005">
    <property type="entry name" value="TPR"/>
    <property type="match status" value="1"/>
</dbReference>